<evidence type="ECO:0000256" key="1">
    <source>
        <dbReference type="SAM" id="Phobius"/>
    </source>
</evidence>
<proteinExistence type="predicted"/>
<feature type="transmembrane region" description="Helical" evidence="1">
    <location>
        <begin position="28"/>
        <end position="50"/>
    </location>
</feature>
<reference evidence="2" key="1">
    <citation type="submission" date="2014-09" db="EMBL/GenBank/DDBJ databases">
        <authorList>
            <person name="Magalhaes I.L.F."/>
            <person name="Oliveira U."/>
            <person name="Santos F.R."/>
            <person name="Vidigal T.H.D.A."/>
            <person name="Brescovit A.D."/>
            <person name="Santos A.J."/>
        </authorList>
    </citation>
    <scope>NUCLEOTIDE SEQUENCE</scope>
    <source>
        <tissue evidence="2">Shoot tissue taken approximately 20 cm above the soil surface</tissue>
    </source>
</reference>
<dbReference type="EMBL" id="GBRH01209630">
    <property type="protein sequence ID" value="JAD88265.1"/>
    <property type="molecule type" value="Transcribed_RNA"/>
</dbReference>
<keyword evidence="1" id="KW-0812">Transmembrane</keyword>
<protein>
    <submittedName>
        <fullName evidence="2">Uncharacterized protein</fullName>
    </submittedName>
</protein>
<accession>A0A0A9DRH6</accession>
<dbReference type="AlphaFoldDB" id="A0A0A9DRH6"/>
<keyword evidence="1" id="KW-1133">Transmembrane helix</keyword>
<keyword evidence="1" id="KW-0472">Membrane</keyword>
<evidence type="ECO:0000313" key="2">
    <source>
        <dbReference type="EMBL" id="JAD88265.1"/>
    </source>
</evidence>
<sequence>MNWNSDCLSENSIYHDWGERMNQAWSKYYVFFFFLSSWCLFFLIMDIFLFRSSVYVVHL</sequence>
<name>A0A0A9DRH6_ARUDO</name>
<organism evidence="2">
    <name type="scientific">Arundo donax</name>
    <name type="common">Giant reed</name>
    <name type="synonym">Donax arundinaceus</name>
    <dbReference type="NCBI Taxonomy" id="35708"/>
    <lineage>
        <taxon>Eukaryota</taxon>
        <taxon>Viridiplantae</taxon>
        <taxon>Streptophyta</taxon>
        <taxon>Embryophyta</taxon>
        <taxon>Tracheophyta</taxon>
        <taxon>Spermatophyta</taxon>
        <taxon>Magnoliopsida</taxon>
        <taxon>Liliopsida</taxon>
        <taxon>Poales</taxon>
        <taxon>Poaceae</taxon>
        <taxon>PACMAD clade</taxon>
        <taxon>Arundinoideae</taxon>
        <taxon>Arundineae</taxon>
        <taxon>Arundo</taxon>
    </lineage>
</organism>
<reference evidence="2" key="2">
    <citation type="journal article" date="2015" name="Data Brief">
        <title>Shoot transcriptome of the giant reed, Arundo donax.</title>
        <authorList>
            <person name="Barrero R.A."/>
            <person name="Guerrero F.D."/>
            <person name="Moolhuijzen P."/>
            <person name="Goolsby J.A."/>
            <person name="Tidwell J."/>
            <person name="Bellgard S.E."/>
            <person name="Bellgard M.I."/>
        </authorList>
    </citation>
    <scope>NUCLEOTIDE SEQUENCE</scope>
    <source>
        <tissue evidence="2">Shoot tissue taken approximately 20 cm above the soil surface</tissue>
    </source>
</reference>